<keyword evidence="3" id="KW-1185">Reference proteome</keyword>
<keyword evidence="1" id="KW-0732">Signal</keyword>
<gene>
    <name evidence="2" type="ORF">E2C01_045418</name>
</gene>
<dbReference type="AlphaFoldDB" id="A0A5B7G210"/>
<sequence>MLLSFLLLPPCCWPVTAASATLTRYIATLKLLNLLRCFPCVLASSISPKHFVLGWRSRSCRGALPLPLLPLLAPCLPFCALPHTLYPLLFTLPTGVTVTAIAGSTSQLYTASATAITTKTTRANYGGTTLLQFSSRN</sequence>
<feature type="signal peptide" evidence="1">
    <location>
        <begin position="1"/>
        <end position="18"/>
    </location>
</feature>
<protein>
    <recommendedName>
        <fullName evidence="4">Secreted protein</fullName>
    </recommendedName>
</protein>
<feature type="chain" id="PRO_5022880357" description="Secreted protein" evidence="1">
    <location>
        <begin position="19"/>
        <end position="137"/>
    </location>
</feature>
<evidence type="ECO:0000256" key="1">
    <source>
        <dbReference type="SAM" id="SignalP"/>
    </source>
</evidence>
<dbReference type="EMBL" id="VSRR010010265">
    <property type="protein sequence ID" value="MPC51569.1"/>
    <property type="molecule type" value="Genomic_DNA"/>
</dbReference>
<comment type="caution">
    <text evidence="2">The sequence shown here is derived from an EMBL/GenBank/DDBJ whole genome shotgun (WGS) entry which is preliminary data.</text>
</comment>
<dbReference type="Proteomes" id="UP000324222">
    <property type="component" value="Unassembled WGS sequence"/>
</dbReference>
<accession>A0A5B7G210</accession>
<organism evidence="2 3">
    <name type="scientific">Portunus trituberculatus</name>
    <name type="common">Swimming crab</name>
    <name type="synonym">Neptunus trituberculatus</name>
    <dbReference type="NCBI Taxonomy" id="210409"/>
    <lineage>
        <taxon>Eukaryota</taxon>
        <taxon>Metazoa</taxon>
        <taxon>Ecdysozoa</taxon>
        <taxon>Arthropoda</taxon>
        <taxon>Crustacea</taxon>
        <taxon>Multicrustacea</taxon>
        <taxon>Malacostraca</taxon>
        <taxon>Eumalacostraca</taxon>
        <taxon>Eucarida</taxon>
        <taxon>Decapoda</taxon>
        <taxon>Pleocyemata</taxon>
        <taxon>Brachyura</taxon>
        <taxon>Eubrachyura</taxon>
        <taxon>Portunoidea</taxon>
        <taxon>Portunidae</taxon>
        <taxon>Portuninae</taxon>
        <taxon>Portunus</taxon>
    </lineage>
</organism>
<evidence type="ECO:0008006" key="4">
    <source>
        <dbReference type="Google" id="ProtNLM"/>
    </source>
</evidence>
<name>A0A5B7G210_PORTR</name>
<reference evidence="2 3" key="1">
    <citation type="submission" date="2019-05" db="EMBL/GenBank/DDBJ databases">
        <title>Another draft genome of Portunus trituberculatus and its Hox gene families provides insights of decapod evolution.</title>
        <authorList>
            <person name="Jeong J.-H."/>
            <person name="Song I."/>
            <person name="Kim S."/>
            <person name="Choi T."/>
            <person name="Kim D."/>
            <person name="Ryu S."/>
            <person name="Kim W."/>
        </authorList>
    </citation>
    <scope>NUCLEOTIDE SEQUENCE [LARGE SCALE GENOMIC DNA]</scope>
    <source>
        <tissue evidence="2">Muscle</tissue>
    </source>
</reference>
<evidence type="ECO:0000313" key="3">
    <source>
        <dbReference type="Proteomes" id="UP000324222"/>
    </source>
</evidence>
<evidence type="ECO:0000313" key="2">
    <source>
        <dbReference type="EMBL" id="MPC51569.1"/>
    </source>
</evidence>
<proteinExistence type="predicted"/>